<evidence type="ECO:0000259" key="4">
    <source>
        <dbReference type="Pfam" id="PF00128"/>
    </source>
</evidence>
<dbReference type="SUPFAM" id="SSF51445">
    <property type="entry name" value="(Trans)glycosidases"/>
    <property type="match status" value="1"/>
</dbReference>
<dbReference type="PANTHER" id="PTHR10357">
    <property type="entry name" value="ALPHA-AMYLASE FAMILY MEMBER"/>
    <property type="match status" value="1"/>
</dbReference>
<evidence type="ECO:0000256" key="2">
    <source>
        <dbReference type="ARBA" id="ARBA00022801"/>
    </source>
</evidence>
<comment type="similarity">
    <text evidence="1">Belongs to the glycosyl hydrolase 13 family.</text>
</comment>
<dbReference type="EMBL" id="CP002461">
    <property type="protein sequence ID" value="AEN99011.1"/>
    <property type="molecule type" value="Genomic_DNA"/>
</dbReference>
<keyword evidence="3" id="KW-0326">Glycosidase</keyword>
<reference evidence="5 6" key="1">
    <citation type="journal article" date="2011" name="Microb. Cell Fact.">
        <title>Genomic analysis reveals Lactobacillus sanfranciscensis as stable element in traditional sourdoughs.</title>
        <authorList>
            <person name="Vogel R.F."/>
            <person name="Pavlovic M."/>
            <person name="Ehrmann M.A."/>
            <person name="Wiezer A."/>
            <person name="Liesegang H."/>
            <person name="Offschanka S."/>
            <person name="Voget S."/>
            <person name="Angelov A."/>
            <person name="Bocker G."/>
            <person name="Liebl W."/>
        </authorList>
    </citation>
    <scope>NUCLEOTIDE SEQUENCE [LARGE SCALE GENOMIC DNA]</scope>
    <source>
        <strain evidence="5 6">TMW 1.1304</strain>
    </source>
</reference>
<dbReference type="InterPro" id="IPR006047">
    <property type="entry name" value="GH13_cat_dom"/>
</dbReference>
<feature type="domain" description="Glycosyl hydrolase family 13 catalytic" evidence="4">
    <location>
        <begin position="1"/>
        <end position="280"/>
    </location>
</feature>
<dbReference type="HOGENOM" id="CLU_006462_5_0_9"/>
<sequence length="363" mass="41632">MDAINFLKKDQDWSSLPADAKDALVSVIHKGQNRPGLENFLAELKKETFDKYDAVTIGEAYGLKPSELKRLLGKHGYFSMIFDFSYMNIDMKDGDEWFRGQNDWTVSELRQLIFDSQKGIKSADGWFANVLENHDQPRVLSKLIKKAKNRTPTAAKALAMMYFFLPGDPFIYQGQEIGMKNFTRNNINEFNDISFLNNYQLALDEGFTTKEALKYVNLKSRDNARTPMQWNDSDNARFTTGKPWLPLGNDRKGINVADELKDPNSVLNFYQQMIKLRQSSKFKALMINGDLNEITEENNQVIAYEMIYENHCITVLVNLSDNKALLTKTYSGMLALSNKNDVELNKQTRVRSLSAYQAVVLYN</sequence>
<dbReference type="PANTHER" id="PTHR10357:SF179">
    <property type="entry name" value="NEUTRAL AND BASIC AMINO ACID TRANSPORT PROTEIN RBAT"/>
    <property type="match status" value="1"/>
</dbReference>
<dbReference type="AlphaFoldDB" id="G2KVJ6"/>
<gene>
    <name evidence="5" type="ordered locus">LSA_05810</name>
</gene>
<proteinExistence type="inferred from homology"/>
<keyword evidence="2" id="KW-0378">Hydrolase</keyword>
<accession>G2KVJ6</accession>
<dbReference type="OrthoDB" id="9805159at2"/>
<dbReference type="FunFam" id="3.20.20.80:FF:000064">
    <property type="entry name" value="Oligo-1,6-glucosidase"/>
    <property type="match status" value="1"/>
</dbReference>
<name>G2KVJ6_FRUST</name>
<dbReference type="Gene3D" id="3.20.20.80">
    <property type="entry name" value="Glycosidases"/>
    <property type="match status" value="1"/>
</dbReference>
<dbReference type="GO" id="GO:0009313">
    <property type="term" value="P:oligosaccharide catabolic process"/>
    <property type="evidence" value="ECO:0007669"/>
    <property type="project" value="TreeGrafter"/>
</dbReference>
<evidence type="ECO:0000256" key="3">
    <source>
        <dbReference type="ARBA" id="ARBA00023295"/>
    </source>
</evidence>
<dbReference type="GO" id="GO:0004556">
    <property type="term" value="F:alpha-amylase activity"/>
    <property type="evidence" value="ECO:0007669"/>
    <property type="project" value="TreeGrafter"/>
</dbReference>
<dbReference type="eggNOG" id="COG0366">
    <property type="taxonomic scope" value="Bacteria"/>
</dbReference>
<evidence type="ECO:0000313" key="5">
    <source>
        <dbReference type="EMBL" id="AEN99011.1"/>
    </source>
</evidence>
<protein>
    <recommendedName>
        <fullName evidence="4">Glycosyl hydrolase family 13 catalytic domain-containing protein</fullName>
    </recommendedName>
</protein>
<dbReference type="KEGG" id="lsn:LSA_05810"/>
<evidence type="ECO:0000256" key="1">
    <source>
        <dbReference type="ARBA" id="ARBA00008061"/>
    </source>
</evidence>
<dbReference type="InterPro" id="IPR013780">
    <property type="entry name" value="Glyco_hydro_b"/>
</dbReference>
<keyword evidence="6" id="KW-1185">Reference proteome</keyword>
<dbReference type="STRING" id="714313.LSA_05810"/>
<dbReference type="Gene3D" id="2.60.40.1180">
    <property type="entry name" value="Golgi alpha-mannosidase II"/>
    <property type="match status" value="1"/>
</dbReference>
<dbReference type="SUPFAM" id="SSF51011">
    <property type="entry name" value="Glycosyl hydrolase domain"/>
    <property type="match status" value="1"/>
</dbReference>
<dbReference type="Proteomes" id="UP000001285">
    <property type="component" value="Chromosome"/>
</dbReference>
<dbReference type="Pfam" id="PF00128">
    <property type="entry name" value="Alpha-amylase"/>
    <property type="match status" value="1"/>
</dbReference>
<evidence type="ECO:0000313" key="6">
    <source>
        <dbReference type="Proteomes" id="UP000001285"/>
    </source>
</evidence>
<dbReference type="InterPro" id="IPR017853">
    <property type="entry name" value="GH"/>
</dbReference>
<organism evidence="5 6">
    <name type="scientific">Fructilactobacillus sanfranciscensis (strain TMW 1.1304)</name>
    <name type="common">Lactobacillus sanfranciscensis</name>
    <dbReference type="NCBI Taxonomy" id="714313"/>
    <lineage>
        <taxon>Bacteria</taxon>
        <taxon>Bacillati</taxon>
        <taxon>Bacillota</taxon>
        <taxon>Bacilli</taxon>
        <taxon>Lactobacillales</taxon>
        <taxon>Lactobacillaceae</taxon>
        <taxon>Fructilactobacillus</taxon>
    </lineage>
</organism>